<keyword evidence="2" id="KW-1133">Transmembrane helix</keyword>
<gene>
    <name evidence="3" type="ORF">J5N97_023232</name>
</gene>
<dbReference type="PANTHER" id="PTHR36040">
    <property type="entry name" value="OS04G0188500 PROTEIN"/>
    <property type="match status" value="1"/>
</dbReference>
<keyword evidence="2" id="KW-0472">Membrane</keyword>
<organism evidence="3 4">
    <name type="scientific">Dioscorea zingiberensis</name>
    <dbReference type="NCBI Taxonomy" id="325984"/>
    <lineage>
        <taxon>Eukaryota</taxon>
        <taxon>Viridiplantae</taxon>
        <taxon>Streptophyta</taxon>
        <taxon>Embryophyta</taxon>
        <taxon>Tracheophyta</taxon>
        <taxon>Spermatophyta</taxon>
        <taxon>Magnoliopsida</taxon>
        <taxon>Liliopsida</taxon>
        <taxon>Dioscoreales</taxon>
        <taxon>Dioscoreaceae</taxon>
        <taxon>Dioscorea</taxon>
    </lineage>
</organism>
<sequence>MSCSSLAKSRVALLDHLHEEKQEKKEKENTIIGDQDVGKVMHLHGLPGSSVDNHHSIPREQYNNHGGGTSQQPPEDDDNQGNGGGSKMRVVVVVSLIIMVASMVVFGNLREVLGIEGEHEENSGKGSQEQGNGKNSNDQTDINNHHSIPRPEFGSWNDNQSQQGTNTDPDQSGNESNIQNHD</sequence>
<dbReference type="Proteomes" id="UP001085076">
    <property type="component" value="Miscellaneous, Linkage group lg06"/>
</dbReference>
<dbReference type="EMBL" id="JAGGNH010000006">
    <property type="protein sequence ID" value="KAJ0970355.1"/>
    <property type="molecule type" value="Genomic_DNA"/>
</dbReference>
<protein>
    <submittedName>
        <fullName evidence="3">Uncharacterized protein</fullName>
    </submittedName>
</protein>
<feature type="compositionally biased region" description="Polar residues" evidence="1">
    <location>
        <begin position="124"/>
        <end position="146"/>
    </location>
</feature>
<accession>A0A9D5CCR4</accession>
<feature type="region of interest" description="Disordered" evidence="1">
    <location>
        <begin position="117"/>
        <end position="182"/>
    </location>
</feature>
<evidence type="ECO:0000313" key="4">
    <source>
        <dbReference type="Proteomes" id="UP001085076"/>
    </source>
</evidence>
<feature type="region of interest" description="Disordered" evidence="1">
    <location>
        <begin position="18"/>
        <end position="84"/>
    </location>
</feature>
<name>A0A9D5CCR4_9LILI</name>
<evidence type="ECO:0000313" key="3">
    <source>
        <dbReference type="EMBL" id="KAJ0970355.1"/>
    </source>
</evidence>
<comment type="caution">
    <text evidence="3">The sequence shown here is derived from an EMBL/GenBank/DDBJ whole genome shotgun (WGS) entry which is preliminary data.</text>
</comment>
<evidence type="ECO:0000256" key="1">
    <source>
        <dbReference type="SAM" id="MobiDB-lite"/>
    </source>
</evidence>
<reference evidence="3" key="1">
    <citation type="submission" date="2021-03" db="EMBL/GenBank/DDBJ databases">
        <authorList>
            <person name="Li Z."/>
            <person name="Yang C."/>
        </authorList>
    </citation>
    <scope>NUCLEOTIDE SEQUENCE</scope>
    <source>
        <strain evidence="3">Dzin_1.0</strain>
        <tissue evidence="3">Leaf</tissue>
    </source>
</reference>
<keyword evidence="2" id="KW-0812">Transmembrane</keyword>
<keyword evidence="4" id="KW-1185">Reference proteome</keyword>
<proteinExistence type="predicted"/>
<reference evidence="3" key="2">
    <citation type="journal article" date="2022" name="Hortic Res">
        <title>The genome of Dioscorea zingiberensis sheds light on the biosynthesis, origin and evolution of the medicinally important diosgenin saponins.</title>
        <authorList>
            <person name="Li Y."/>
            <person name="Tan C."/>
            <person name="Li Z."/>
            <person name="Guo J."/>
            <person name="Li S."/>
            <person name="Chen X."/>
            <person name="Wang C."/>
            <person name="Dai X."/>
            <person name="Yang H."/>
            <person name="Song W."/>
            <person name="Hou L."/>
            <person name="Xu J."/>
            <person name="Tong Z."/>
            <person name="Xu A."/>
            <person name="Yuan X."/>
            <person name="Wang W."/>
            <person name="Yang Q."/>
            <person name="Chen L."/>
            <person name="Sun Z."/>
            <person name="Wang K."/>
            <person name="Pan B."/>
            <person name="Chen J."/>
            <person name="Bao Y."/>
            <person name="Liu F."/>
            <person name="Qi X."/>
            <person name="Gang D.R."/>
            <person name="Wen J."/>
            <person name="Li J."/>
        </authorList>
    </citation>
    <scope>NUCLEOTIDE SEQUENCE</scope>
    <source>
        <strain evidence="3">Dzin_1.0</strain>
    </source>
</reference>
<feature type="compositionally biased region" description="Polar residues" evidence="1">
    <location>
        <begin position="156"/>
        <end position="182"/>
    </location>
</feature>
<evidence type="ECO:0000256" key="2">
    <source>
        <dbReference type="SAM" id="Phobius"/>
    </source>
</evidence>
<feature type="transmembrane region" description="Helical" evidence="2">
    <location>
        <begin position="90"/>
        <end position="109"/>
    </location>
</feature>
<dbReference type="AlphaFoldDB" id="A0A9D5CCR4"/>
<feature type="compositionally biased region" description="Basic and acidic residues" evidence="1">
    <location>
        <begin position="18"/>
        <end position="29"/>
    </location>
</feature>
<dbReference type="OrthoDB" id="683374at2759"/>
<dbReference type="PANTHER" id="PTHR36040:SF3">
    <property type="entry name" value="OS04G0188500 PROTEIN"/>
    <property type="match status" value="1"/>
</dbReference>